<dbReference type="Proteomes" id="UP000276133">
    <property type="component" value="Unassembled WGS sequence"/>
</dbReference>
<name>A0A3M7RIB1_BRAPC</name>
<reference evidence="1 2" key="1">
    <citation type="journal article" date="2018" name="Sci. Rep.">
        <title>Genomic signatures of local adaptation to the degree of environmental predictability in rotifers.</title>
        <authorList>
            <person name="Franch-Gras L."/>
            <person name="Hahn C."/>
            <person name="Garcia-Roger E.M."/>
            <person name="Carmona M.J."/>
            <person name="Serra M."/>
            <person name="Gomez A."/>
        </authorList>
    </citation>
    <scope>NUCLEOTIDE SEQUENCE [LARGE SCALE GENOMIC DNA]</scope>
    <source>
        <strain evidence="1">HYR1</strain>
    </source>
</reference>
<organism evidence="1 2">
    <name type="scientific">Brachionus plicatilis</name>
    <name type="common">Marine rotifer</name>
    <name type="synonym">Brachionus muelleri</name>
    <dbReference type="NCBI Taxonomy" id="10195"/>
    <lineage>
        <taxon>Eukaryota</taxon>
        <taxon>Metazoa</taxon>
        <taxon>Spiralia</taxon>
        <taxon>Gnathifera</taxon>
        <taxon>Rotifera</taxon>
        <taxon>Eurotatoria</taxon>
        <taxon>Monogononta</taxon>
        <taxon>Pseudotrocha</taxon>
        <taxon>Ploima</taxon>
        <taxon>Brachionidae</taxon>
        <taxon>Brachionus</taxon>
    </lineage>
</organism>
<dbReference type="AlphaFoldDB" id="A0A3M7RIB1"/>
<proteinExistence type="predicted"/>
<protein>
    <submittedName>
        <fullName evidence="1">Uncharacterized protein</fullName>
    </submittedName>
</protein>
<accession>A0A3M7RIB1</accession>
<gene>
    <name evidence="1" type="ORF">BpHYR1_014676</name>
</gene>
<evidence type="ECO:0000313" key="2">
    <source>
        <dbReference type="Proteomes" id="UP000276133"/>
    </source>
</evidence>
<comment type="caution">
    <text evidence="1">The sequence shown here is derived from an EMBL/GenBank/DDBJ whole genome shotgun (WGS) entry which is preliminary data.</text>
</comment>
<evidence type="ECO:0000313" key="1">
    <source>
        <dbReference type="EMBL" id="RNA23025.1"/>
    </source>
</evidence>
<sequence>MFNSMEVFSFEEESEAVCRVTNPLLKLTSTQSSLISSKDFTRRFDELSPKDIYQVELLSCNIDAIKFKIVISDHHHTSKFIIFRDKNFTIIAFSMSESIDCYSDRPKFLKKARSQEQLTNLNKKLKTGENCTKIQNVKCLDVANKLNDLDLCRDCSLSLDKDENLDDDECRFNGWRRLKFFNFDAKSDSSEKDWSVWDLNDDHPKIAAEDSEEILSFIGEKFDKILKKTYCTLIKFKFIFMLEWIKDYTV</sequence>
<dbReference type="EMBL" id="REGN01003358">
    <property type="protein sequence ID" value="RNA23025.1"/>
    <property type="molecule type" value="Genomic_DNA"/>
</dbReference>
<keyword evidence="2" id="KW-1185">Reference proteome</keyword>